<evidence type="ECO:0000256" key="1">
    <source>
        <dbReference type="ARBA" id="ARBA00022679"/>
    </source>
</evidence>
<keyword evidence="5" id="KW-1185">Reference proteome</keyword>
<feature type="domain" description="N-acetyltransferase" evidence="3">
    <location>
        <begin position="1"/>
        <end position="161"/>
    </location>
</feature>
<accession>A0ABS1D5L8</accession>
<dbReference type="InterPro" id="IPR016181">
    <property type="entry name" value="Acyl_CoA_acyltransferase"/>
</dbReference>
<sequence length="164" mass="17726">MQIRPAQDCDATTLADLLNDIIARGGTTALEEPFTPEALARDMLTGPDVICCFVAWHPEGKAAGFQSLLRSGDLPDDVGDIGTFSRVGQVQRGTGSLLFAATRQAATERRMVAINATIRADNAGGLAFYDRLGFVDHDIHRAVPLRDGTPVDRVSKRFVLRTES</sequence>
<dbReference type="InterPro" id="IPR050832">
    <property type="entry name" value="Bact_Acetyltransf"/>
</dbReference>
<dbReference type="SUPFAM" id="SSF55729">
    <property type="entry name" value="Acyl-CoA N-acyltransferases (Nat)"/>
    <property type="match status" value="1"/>
</dbReference>
<evidence type="ECO:0000256" key="2">
    <source>
        <dbReference type="ARBA" id="ARBA00023315"/>
    </source>
</evidence>
<dbReference type="Gene3D" id="3.40.630.30">
    <property type="match status" value="1"/>
</dbReference>
<dbReference type="PANTHER" id="PTHR43877">
    <property type="entry name" value="AMINOALKYLPHOSPHONATE N-ACETYLTRANSFERASE-RELATED-RELATED"/>
    <property type="match status" value="1"/>
</dbReference>
<dbReference type="InterPro" id="IPR000182">
    <property type="entry name" value="GNAT_dom"/>
</dbReference>
<keyword evidence="1" id="KW-0808">Transferase</keyword>
<evidence type="ECO:0000313" key="5">
    <source>
        <dbReference type="Proteomes" id="UP000697995"/>
    </source>
</evidence>
<dbReference type="PROSITE" id="PS51186">
    <property type="entry name" value="GNAT"/>
    <property type="match status" value="1"/>
</dbReference>
<organism evidence="4 5">
    <name type="scientific">Paracraurococcus ruber</name>
    <dbReference type="NCBI Taxonomy" id="77675"/>
    <lineage>
        <taxon>Bacteria</taxon>
        <taxon>Pseudomonadati</taxon>
        <taxon>Pseudomonadota</taxon>
        <taxon>Alphaproteobacteria</taxon>
        <taxon>Acetobacterales</taxon>
        <taxon>Roseomonadaceae</taxon>
        <taxon>Paracraurococcus</taxon>
    </lineage>
</organism>
<protein>
    <submittedName>
        <fullName evidence="4">GNAT family N-acetyltransferase</fullName>
    </submittedName>
</protein>
<dbReference type="EMBL" id="NRSG01000470">
    <property type="protein sequence ID" value="MBK1662168.1"/>
    <property type="molecule type" value="Genomic_DNA"/>
</dbReference>
<gene>
    <name evidence="4" type="ORF">CKO45_28690</name>
</gene>
<dbReference type="RefSeq" id="WP_133222298.1">
    <property type="nucleotide sequence ID" value="NZ_NRSG01000470.1"/>
</dbReference>
<dbReference type="Proteomes" id="UP000697995">
    <property type="component" value="Unassembled WGS sequence"/>
</dbReference>
<reference evidence="4 5" key="1">
    <citation type="journal article" date="2020" name="Microorganisms">
        <title>Osmotic Adaptation and Compatible Solute Biosynthesis of Phototrophic Bacteria as Revealed from Genome Analyses.</title>
        <authorList>
            <person name="Imhoff J.F."/>
            <person name="Rahn T."/>
            <person name="Kunzel S."/>
            <person name="Keller A."/>
            <person name="Neulinger S.C."/>
        </authorList>
    </citation>
    <scope>NUCLEOTIDE SEQUENCE [LARGE SCALE GENOMIC DNA]</scope>
    <source>
        <strain evidence="4 5">DSM 15382</strain>
    </source>
</reference>
<keyword evidence="2" id="KW-0012">Acyltransferase</keyword>
<comment type="caution">
    <text evidence="4">The sequence shown here is derived from an EMBL/GenBank/DDBJ whole genome shotgun (WGS) entry which is preliminary data.</text>
</comment>
<name>A0ABS1D5L8_9PROT</name>
<evidence type="ECO:0000313" key="4">
    <source>
        <dbReference type="EMBL" id="MBK1662168.1"/>
    </source>
</evidence>
<evidence type="ECO:0000259" key="3">
    <source>
        <dbReference type="PROSITE" id="PS51186"/>
    </source>
</evidence>
<proteinExistence type="predicted"/>